<keyword evidence="4" id="KW-1185">Reference proteome</keyword>
<dbReference type="InterPro" id="IPR054261">
    <property type="entry name" value="DUF6992"/>
</dbReference>
<dbReference type="OrthoDB" id="1122568at2"/>
<keyword evidence="1" id="KW-1133">Transmembrane helix</keyword>
<keyword evidence="1" id="KW-0472">Membrane</keyword>
<sequence length="200" mass="22186">MTHYKRLTLFLLINLLFMGWATAQESSAPDLVEINRERVGLNTGGMAVLGGWAVSNLLIGTVGMTRTGGSVRYFHQMNAAWNTVNLAIAGFGYYGLKNQSLDLTLAETISEYHTFEKILLFNAGLDVGYMALGAFLWERGLRKESERLTGYGQSLILQGGFLFSFDVVLYLLNRTQSEKLIGILDNIHFSGTAMTVQIPF</sequence>
<evidence type="ECO:0000313" key="4">
    <source>
        <dbReference type="Proteomes" id="UP000245533"/>
    </source>
</evidence>
<accession>A0A316TT51</accession>
<evidence type="ECO:0000256" key="1">
    <source>
        <dbReference type="SAM" id="Phobius"/>
    </source>
</evidence>
<reference evidence="3 4" key="1">
    <citation type="submission" date="2018-05" db="EMBL/GenBank/DDBJ databases">
        <title>Rhodohalobacter halophilus gen. nov., sp. nov., a moderately halophilic member of the family Balneolaceae.</title>
        <authorList>
            <person name="Liu Z.-W."/>
        </authorList>
    </citation>
    <scope>NUCLEOTIDE SEQUENCE [LARGE SCALE GENOMIC DNA]</scope>
    <source>
        <strain evidence="3 4">8A47</strain>
    </source>
</reference>
<dbReference type="RefSeq" id="WP_109647977.1">
    <property type="nucleotide sequence ID" value="NZ_QGGB01000010.1"/>
</dbReference>
<feature type="signal peptide" evidence="2">
    <location>
        <begin position="1"/>
        <end position="23"/>
    </location>
</feature>
<dbReference type="AlphaFoldDB" id="A0A316TT51"/>
<evidence type="ECO:0000313" key="3">
    <source>
        <dbReference type="EMBL" id="PWN05422.1"/>
    </source>
</evidence>
<feature type="transmembrane region" description="Helical" evidence="1">
    <location>
        <begin position="39"/>
        <end position="59"/>
    </location>
</feature>
<comment type="caution">
    <text evidence="3">The sequence shown here is derived from an EMBL/GenBank/DDBJ whole genome shotgun (WGS) entry which is preliminary data.</text>
</comment>
<dbReference type="Pfam" id="PF22503">
    <property type="entry name" value="DUF6992"/>
    <property type="match status" value="1"/>
</dbReference>
<feature type="chain" id="PRO_5016293650" evidence="2">
    <location>
        <begin position="24"/>
        <end position="200"/>
    </location>
</feature>
<organism evidence="3 4">
    <name type="scientific">Rhodohalobacter mucosus</name>
    <dbReference type="NCBI Taxonomy" id="2079485"/>
    <lineage>
        <taxon>Bacteria</taxon>
        <taxon>Pseudomonadati</taxon>
        <taxon>Balneolota</taxon>
        <taxon>Balneolia</taxon>
        <taxon>Balneolales</taxon>
        <taxon>Balneolaceae</taxon>
        <taxon>Rhodohalobacter</taxon>
    </lineage>
</organism>
<feature type="transmembrane region" description="Helical" evidence="1">
    <location>
        <begin position="149"/>
        <end position="172"/>
    </location>
</feature>
<keyword evidence="2" id="KW-0732">Signal</keyword>
<dbReference type="EMBL" id="QGGB01000010">
    <property type="protein sequence ID" value="PWN05422.1"/>
    <property type="molecule type" value="Genomic_DNA"/>
</dbReference>
<feature type="transmembrane region" description="Helical" evidence="1">
    <location>
        <begin position="118"/>
        <end position="137"/>
    </location>
</feature>
<name>A0A316TT51_9BACT</name>
<keyword evidence="1" id="KW-0812">Transmembrane</keyword>
<dbReference type="Proteomes" id="UP000245533">
    <property type="component" value="Unassembled WGS sequence"/>
</dbReference>
<feature type="transmembrane region" description="Helical" evidence="1">
    <location>
        <begin position="79"/>
        <end position="96"/>
    </location>
</feature>
<proteinExistence type="predicted"/>
<gene>
    <name evidence="3" type="ORF">DDZ15_15260</name>
</gene>
<evidence type="ECO:0000256" key="2">
    <source>
        <dbReference type="SAM" id="SignalP"/>
    </source>
</evidence>
<protein>
    <submittedName>
        <fullName evidence="3">Uncharacterized protein</fullName>
    </submittedName>
</protein>